<accession>A0A285RMD1</accession>
<evidence type="ECO:0000256" key="3">
    <source>
        <dbReference type="ARBA" id="ARBA00022989"/>
    </source>
</evidence>
<evidence type="ECO:0000256" key="4">
    <source>
        <dbReference type="ARBA" id="ARBA00023136"/>
    </source>
</evidence>
<proteinExistence type="predicted"/>
<dbReference type="InterPro" id="IPR007318">
    <property type="entry name" value="Phopholipid_MeTrfase"/>
</dbReference>
<dbReference type="Pfam" id="PF04191">
    <property type="entry name" value="PEMT"/>
    <property type="match status" value="1"/>
</dbReference>
<dbReference type="PANTHER" id="PTHR12714">
    <property type="entry name" value="PROTEIN-S ISOPRENYLCYSTEINE O-METHYLTRANSFERASE"/>
    <property type="match status" value="1"/>
</dbReference>
<evidence type="ECO:0000256" key="2">
    <source>
        <dbReference type="ARBA" id="ARBA00022692"/>
    </source>
</evidence>
<feature type="compositionally biased region" description="Polar residues" evidence="5">
    <location>
        <begin position="12"/>
        <end position="26"/>
    </location>
</feature>
<dbReference type="EMBL" id="OBMM01000001">
    <property type="protein sequence ID" value="SOB95260.1"/>
    <property type="molecule type" value="Genomic_DNA"/>
</dbReference>
<dbReference type="GO" id="GO:0032259">
    <property type="term" value="P:methylation"/>
    <property type="evidence" value="ECO:0007669"/>
    <property type="project" value="UniProtKB-KW"/>
</dbReference>
<feature type="transmembrane region" description="Helical" evidence="6">
    <location>
        <begin position="126"/>
        <end position="158"/>
    </location>
</feature>
<keyword evidence="7" id="KW-0489">Methyltransferase</keyword>
<feature type="transmembrane region" description="Helical" evidence="6">
    <location>
        <begin position="85"/>
        <end position="105"/>
    </location>
</feature>
<dbReference type="GO" id="GO:0008168">
    <property type="term" value="F:methyltransferase activity"/>
    <property type="evidence" value="ECO:0007669"/>
    <property type="project" value="UniProtKB-KW"/>
</dbReference>
<dbReference type="PANTHER" id="PTHR12714:SF9">
    <property type="entry name" value="PROTEIN-S-ISOPRENYLCYSTEINE O-METHYLTRANSFERASE"/>
    <property type="match status" value="1"/>
</dbReference>
<dbReference type="AlphaFoldDB" id="A0A285RMD1"/>
<reference evidence="7 8" key="1">
    <citation type="submission" date="2017-08" db="EMBL/GenBank/DDBJ databases">
        <authorList>
            <person name="de Groot N.N."/>
        </authorList>
    </citation>
    <scope>NUCLEOTIDE SEQUENCE [LARGE SCALE GENOMIC DNA]</scope>
    <source>
        <strain evidence="7 8">USBA 78</strain>
    </source>
</reference>
<evidence type="ECO:0000256" key="5">
    <source>
        <dbReference type="SAM" id="MobiDB-lite"/>
    </source>
</evidence>
<name>A0A285RMD1_9PROT</name>
<keyword evidence="7" id="KW-0808">Transferase</keyword>
<feature type="region of interest" description="Disordered" evidence="5">
    <location>
        <begin position="1"/>
        <end position="27"/>
    </location>
</feature>
<feature type="transmembrane region" description="Helical" evidence="6">
    <location>
        <begin position="54"/>
        <end position="73"/>
    </location>
</feature>
<dbReference type="GO" id="GO:0012505">
    <property type="term" value="C:endomembrane system"/>
    <property type="evidence" value="ECO:0007669"/>
    <property type="project" value="UniProtKB-SubCell"/>
</dbReference>
<keyword evidence="2 6" id="KW-0812">Transmembrane</keyword>
<evidence type="ECO:0000313" key="8">
    <source>
        <dbReference type="Proteomes" id="UP000219068"/>
    </source>
</evidence>
<dbReference type="Proteomes" id="UP000219068">
    <property type="component" value="Unassembled WGS sequence"/>
</dbReference>
<evidence type="ECO:0000256" key="6">
    <source>
        <dbReference type="SAM" id="Phobius"/>
    </source>
</evidence>
<dbReference type="Gene3D" id="1.20.120.1630">
    <property type="match status" value="1"/>
</dbReference>
<keyword evidence="3 6" id="KW-1133">Transmembrane helix</keyword>
<dbReference type="RefSeq" id="WP_097050964.1">
    <property type="nucleotide sequence ID" value="NZ_OBMM01000001.1"/>
</dbReference>
<sequence>MIQPKNHFKPSHNASSKPGENNNRNTVVRDGNVINAAERHDDGLRNVQRIRKRTLRIGGLMMLLLVMLAQASWQRTTNIHDVIEATGIIAILICILGRGWCALYTGGRKKTELVMTGPYSLCRNPLYLFSIIGAFGAGAQSGSLVIAGLFAIVCWIVLREVTLREEAVLKQSFGPRYYRYLITVPRFRPATFRWRDESPLVCQPPVFLRTIRDGCWFLIVGPVMEGVKVMQEQGWITPLVYLP</sequence>
<keyword evidence="4 6" id="KW-0472">Membrane</keyword>
<evidence type="ECO:0000256" key="1">
    <source>
        <dbReference type="ARBA" id="ARBA00004127"/>
    </source>
</evidence>
<comment type="subcellular location">
    <subcellularLocation>
        <location evidence="1">Endomembrane system</location>
        <topology evidence="1">Multi-pass membrane protein</topology>
    </subcellularLocation>
</comment>
<evidence type="ECO:0000313" key="7">
    <source>
        <dbReference type="EMBL" id="SOB95260.1"/>
    </source>
</evidence>
<organism evidence="7 8">
    <name type="scientific">Thalassospira xiamenensis</name>
    <dbReference type="NCBI Taxonomy" id="220697"/>
    <lineage>
        <taxon>Bacteria</taxon>
        <taxon>Pseudomonadati</taxon>
        <taxon>Pseudomonadota</taxon>
        <taxon>Alphaproteobacteria</taxon>
        <taxon>Rhodospirillales</taxon>
        <taxon>Thalassospiraceae</taxon>
        <taxon>Thalassospira</taxon>
    </lineage>
</organism>
<gene>
    <name evidence="7" type="ORF">SAMN05428964_1011469</name>
</gene>
<feature type="compositionally biased region" description="Basic residues" evidence="5">
    <location>
        <begin position="1"/>
        <end position="10"/>
    </location>
</feature>
<protein>
    <submittedName>
        <fullName evidence="7">Protein-S-isoprenylcysteine O-methyltransferase Ste14</fullName>
    </submittedName>
</protein>